<dbReference type="SUPFAM" id="SSF56436">
    <property type="entry name" value="C-type lectin-like"/>
    <property type="match status" value="1"/>
</dbReference>
<dbReference type="Proteomes" id="UP000885690">
    <property type="component" value="Unassembled WGS sequence"/>
</dbReference>
<name>A0A7C0YAM6_9BACT</name>
<evidence type="ECO:0000313" key="2">
    <source>
        <dbReference type="EMBL" id="HDD52818.1"/>
    </source>
</evidence>
<accession>A0A7C0YAM6</accession>
<dbReference type="EMBL" id="DQWS01000075">
    <property type="protein sequence ID" value="HDD52818.1"/>
    <property type="molecule type" value="Genomic_DNA"/>
</dbReference>
<dbReference type="PANTHER" id="PTHR23150">
    <property type="entry name" value="SULFATASE MODIFYING FACTOR 1, 2"/>
    <property type="match status" value="1"/>
</dbReference>
<dbReference type="InterPro" id="IPR016187">
    <property type="entry name" value="CTDL_fold"/>
</dbReference>
<dbReference type="Gene3D" id="3.90.1580.10">
    <property type="entry name" value="paralog of FGE (formylglycine-generating enzyme)"/>
    <property type="match status" value="1"/>
</dbReference>
<protein>
    <recommendedName>
        <fullName evidence="1">Sulfatase-modifying factor enzyme-like domain-containing protein</fullName>
    </recommendedName>
</protein>
<dbReference type="PANTHER" id="PTHR23150:SF19">
    <property type="entry name" value="FORMYLGLYCINE-GENERATING ENZYME"/>
    <property type="match status" value="1"/>
</dbReference>
<dbReference type="InterPro" id="IPR051043">
    <property type="entry name" value="Sulfatase_Mod_Factor_Kinase"/>
</dbReference>
<comment type="caution">
    <text evidence="2">The sequence shown here is derived from an EMBL/GenBank/DDBJ whole genome shotgun (WGS) entry which is preliminary data.</text>
</comment>
<dbReference type="Pfam" id="PF03781">
    <property type="entry name" value="FGE-sulfatase"/>
    <property type="match status" value="1"/>
</dbReference>
<proteinExistence type="predicted"/>
<dbReference type="InterPro" id="IPR005532">
    <property type="entry name" value="SUMF_dom"/>
</dbReference>
<feature type="domain" description="Sulfatase-modifying factor enzyme-like" evidence="1">
    <location>
        <begin position="4"/>
        <end position="104"/>
    </location>
</feature>
<sequence>MAQEDKWRYTSPIKSFSPSPLGLYDMGGNVWEWCQDWYSAFYHKVSPRESPQGPERNKENETEIKFKVIRGGCWSDQPKRLRCSQRAFLDSHQAFGSVGFRLVREE</sequence>
<organism evidence="2">
    <name type="scientific">Thermosulfidibacter takaii</name>
    <dbReference type="NCBI Taxonomy" id="412593"/>
    <lineage>
        <taxon>Bacteria</taxon>
        <taxon>Pseudomonadati</taxon>
        <taxon>Thermosulfidibacterota</taxon>
        <taxon>Thermosulfidibacteria</taxon>
        <taxon>Thermosulfidibacterales</taxon>
        <taxon>Thermosulfidibacteraceae</taxon>
    </lineage>
</organism>
<evidence type="ECO:0000259" key="1">
    <source>
        <dbReference type="Pfam" id="PF03781"/>
    </source>
</evidence>
<dbReference type="AlphaFoldDB" id="A0A7C0YAM6"/>
<dbReference type="InterPro" id="IPR042095">
    <property type="entry name" value="SUMF_sf"/>
</dbReference>
<gene>
    <name evidence="2" type="ORF">ENF32_01960</name>
</gene>
<reference evidence="2" key="1">
    <citation type="journal article" date="2020" name="mSystems">
        <title>Genome- and Community-Level Interaction Insights into Carbon Utilization and Element Cycling Functions of Hydrothermarchaeota in Hydrothermal Sediment.</title>
        <authorList>
            <person name="Zhou Z."/>
            <person name="Liu Y."/>
            <person name="Xu W."/>
            <person name="Pan J."/>
            <person name="Luo Z.H."/>
            <person name="Li M."/>
        </authorList>
    </citation>
    <scope>NUCLEOTIDE SEQUENCE [LARGE SCALE GENOMIC DNA]</scope>
    <source>
        <strain evidence="2">HyVt-115</strain>
    </source>
</reference>
<dbReference type="GO" id="GO:0120147">
    <property type="term" value="F:formylglycine-generating oxidase activity"/>
    <property type="evidence" value="ECO:0007669"/>
    <property type="project" value="TreeGrafter"/>
</dbReference>